<protein>
    <submittedName>
        <fullName evidence="2">Uncharacterized protein</fullName>
    </submittedName>
</protein>
<keyword evidence="1" id="KW-1133">Transmembrane helix</keyword>
<sequence>MNTGFWDSDRMRRNMKTNEFITVLPVFMCVILVVLQGMLNHELNKPKYQCSTAAPASSTRRWTSWLAAA</sequence>
<evidence type="ECO:0000256" key="1">
    <source>
        <dbReference type="SAM" id="Phobius"/>
    </source>
</evidence>
<dbReference type="HOGENOM" id="CLU_2779942_0_0_1"/>
<proteinExistence type="predicted"/>
<reference evidence="2" key="1">
    <citation type="submission" date="2015-04" db="UniProtKB">
        <authorList>
            <consortium name="EnsemblPlants"/>
        </authorList>
    </citation>
    <scope>IDENTIFICATION</scope>
</reference>
<dbReference type="Gramene" id="OGLUM10G00330.3">
    <property type="protein sequence ID" value="OGLUM10G00330.3"/>
    <property type="gene ID" value="OGLUM10G00330"/>
</dbReference>
<evidence type="ECO:0000313" key="2">
    <source>
        <dbReference type="EnsemblPlants" id="OGLUM10G00330.3"/>
    </source>
</evidence>
<keyword evidence="1" id="KW-0472">Membrane</keyword>
<organism evidence="2">
    <name type="scientific">Oryza glumipatula</name>
    <dbReference type="NCBI Taxonomy" id="40148"/>
    <lineage>
        <taxon>Eukaryota</taxon>
        <taxon>Viridiplantae</taxon>
        <taxon>Streptophyta</taxon>
        <taxon>Embryophyta</taxon>
        <taxon>Tracheophyta</taxon>
        <taxon>Spermatophyta</taxon>
        <taxon>Magnoliopsida</taxon>
        <taxon>Liliopsida</taxon>
        <taxon>Poales</taxon>
        <taxon>Poaceae</taxon>
        <taxon>BOP clade</taxon>
        <taxon>Oryzoideae</taxon>
        <taxon>Oryzeae</taxon>
        <taxon>Oryzinae</taxon>
        <taxon>Oryza</taxon>
    </lineage>
</organism>
<accession>A0A0E0B738</accession>
<dbReference type="EnsemblPlants" id="OGLUM10G00330.3">
    <property type="protein sequence ID" value="OGLUM10G00330.3"/>
    <property type="gene ID" value="OGLUM10G00330"/>
</dbReference>
<evidence type="ECO:0000313" key="3">
    <source>
        <dbReference type="Proteomes" id="UP000026961"/>
    </source>
</evidence>
<dbReference type="Proteomes" id="UP000026961">
    <property type="component" value="Chromosome 10"/>
</dbReference>
<keyword evidence="1" id="KW-0812">Transmembrane</keyword>
<keyword evidence="3" id="KW-1185">Reference proteome</keyword>
<name>A0A0E0B738_9ORYZ</name>
<feature type="transmembrane region" description="Helical" evidence="1">
    <location>
        <begin position="20"/>
        <end position="39"/>
    </location>
</feature>
<dbReference type="AlphaFoldDB" id="A0A0E0B738"/>
<reference evidence="2" key="2">
    <citation type="submission" date="2018-05" db="EMBL/GenBank/DDBJ databases">
        <title>OgluRS3 (Oryza glumaepatula Reference Sequence Version 3).</title>
        <authorList>
            <person name="Zhang J."/>
            <person name="Kudrna D."/>
            <person name="Lee S."/>
            <person name="Talag J."/>
            <person name="Welchert J."/>
            <person name="Wing R.A."/>
        </authorList>
    </citation>
    <scope>NUCLEOTIDE SEQUENCE [LARGE SCALE GENOMIC DNA]</scope>
</reference>